<feature type="domain" description="ERCC4" evidence="11">
    <location>
        <begin position="592"/>
        <end position="672"/>
    </location>
</feature>
<reference evidence="12" key="2">
    <citation type="submission" date="2021-02" db="EMBL/GenBank/DDBJ databases">
        <authorList>
            <person name="Kimball J.A."/>
            <person name="Haas M.W."/>
            <person name="Macchietto M."/>
            <person name="Kono T."/>
            <person name="Duquette J."/>
            <person name="Shao M."/>
        </authorList>
    </citation>
    <scope>NUCLEOTIDE SEQUENCE</scope>
    <source>
        <tissue evidence="12">Fresh leaf tissue</tissue>
    </source>
</reference>
<keyword evidence="9" id="KW-0539">Nucleus</keyword>
<comment type="caution">
    <text evidence="12">The sequence shown here is derived from an EMBL/GenBank/DDBJ whole genome shotgun (WGS) entry which is preliminary data.</text>
</comment>
<keyword evidence="3" id="KW-0540">Nuclease</keyword>
<evidence type="ECO:0000256" key="2">
    <source>
        <dbReference type="ARBA" id="ARBA00010015"/>
    </source>
</evidence>
<organism evidence="12 13">
    <name type="scientific">Zizania palustris</name>
    <name type="common">Northern wild rice</name>
    <dbReference type="NCBI Taxonomy" id="103762"/>
    <lineage>
        <taxon>Eukaryota</taxon>
        <taxon>Viridiplantae</taxon>
        <taxon>Streptophyta</taxon>
        <taxon>Embryophyta</taxon>
        <taxon>Tracheophyta</taxon>
        <taxon>Spermatophyta</taxon>
        <taxon>Magnoliopsida</taxon>
        <taxon>Liliopsida</taxon>
        <taxon>Poales</taxon>
        <taxon>Poaceae</taxon>
        <taxon>BOP clade</taxon>
        <taxon>Oryzoideae</taxon>
        <taxon>Oryzeae</taxon>
        <taxon>Zizaniinae</taxon>
        <taxon>Zizania</taxon>
    </lineage>
</organism>
<keyword evidence="7" id="KW-0238">DNA-binding</keyword>
<reference evidence="12" key="1">
    <citation type="journal article" date="2021" name="bioRxiv">
        <title>Whole Genome Assembly and Annotation of Northern Wild Rice, Zizania palustris L., Supports a Whole Genome Duplication in the Zizania Genus.</title>
        <authorList>
            <person name="Haas M."/>
            <person name="Kono T."/>
            <person name="Macchietto M."/>
            <person name="Millas R."/>
            <person name="McGilp L."/>
            <person name="Shao M."/>
            <person name="Duquette J."/>
            <person name="Hirsch C.N."/>
            <person name="Kimball J."/>
        </authorList>
    </citation>
    <scope>NUCLEOTIDE SEQUENCE</scope>
    <source>
        <tissue evidence="12">Fresh leaf tissue</tissue>
    </source>
</reference>
<evidence type="ECO:0000256" key="7">
    <source>
        <dbReference type="ARBA" id="ARBA00023125"/>
    </source>
</evidence>
<name>A0A8J5W2E0_ZIZPA</name>
<keyword evidence="5" id="KW-0227">DNA damage</keyword>
<feature type="non-terminal residue" evidence="12">
    <location>
        <position position="1976"/>
    </location>
</feature>
<dbReference type="GO" id="GO:0006281">
    <property type="term" value="P:DNA repair"/>
    <property type="evidence" value="ECO:0007669"/>
    <property type="project" value="UniProtKB-KW"/>
</dbReference>
<dbReference type="Pfam" id="PF02732">
    <property type="entry name" value="ERCC4"/>
    <property type="match status" value="1"/>
</dbReference>
<comment type="subcellular location">
    <subcellularLocation>
        <location evidence="1">Nucleus</location>
    </subcellularLocation>
</comment>
<dbReference type="FunFam" id="3.40.50.10130:FF:000002">
    <property type="entry name" value="DNA repair endonuclease XPF"/>
    <property type="match status" value="1"/>
</dbReference>
<feature type="compositionally biased region" description="Low complexity" evidence="10">
    <location>
        <begin position="77"/>
        <end position="101"/>
    </location>
</feature>
<keyword evidence="8" id="KW-0234">DNA repair</keyword>
<evidence type="ECO:0000256" key="6">
    <source>
        <dbReference type="ARBA" id="ARBA00022801"/>
    </source>
</evidence>
<proteinExistence type="inferred from homology"/>
<evidence type="ECO:0000256" key="10">
    <source>
        <dbReference type="SAM" id="MobiDB-lite"/>
    </source>
</evidence>
<dbReference type="EMBL" id="JAAALK010000283">
    <property type="protein sequence ID" value="KAG8073053.1"/>
    <property type="molecule type" value="Genomic_DNA"/>
</dbReference>
<comment type="similarity">
    <text evidence="2">Belongs to the XPF family.</text>
</comment>
<dbReference type="GO" id="GO:0003677">
    <property type="term" value="F:DNA binding"/>
    <property type="evidence" value="ECO:0007669"/>
    <property type="project" value="UniProtKB-KW"/>
</dbReference>
<dbReference type="InterPro" id="IPR045330">
    <property type="entry name" value="TRM3/TARBP1"/>
</dbReference>
<keyword evidence="13" id="KW-1185">Reference proteome</keyword>
<accession>A0A8J5W2E0</accession>
<feature type="region of interest" description="Disordered" evidence="10">
    <location>
        <begin position="376"/>
        <end position="421"/>
    </location>
</feature>
<gene>
    <name evidence="12" type="ORF">GUJ93_ZPchr0006g40795</name>
</gene>
<evidence type="ECO:0000256" key="1">
    <source>
        <dbReference type="ARBA" id="ARBA00004123"/>
    </source>
</evidence>
<dbReference type="PANTHER" id="PTHR12029:SF11">
    <property type="entry name" value="METHYLTRANSFERASE TARBP1-RELATED"/>
    <property type="match status" value="1"/>
</dbReference>
<dbReference type="CDD" id="cd20078">
    <property type="entry name" value="XPF_nuclease_XPF_euk"/>
    <property type="match status" value="1"/>
</dbReference>
<dbReference type="SMART" id="SM00891">
    <property type="entry name" value="ERCC4"/>
    <property type="match status" value="1"/>
</dbReference>
<feature type="region of interest" description="Disordered" evidence="10">
    <location>
        <begin position="25"/>
        <end position="182"/>
    </location>
</feature>
<dbReference type="OrthoDB" id="241340at2759"/>
<keyword evidence="4" id="KW-0255">Endonuclease</keyword>
<evidence type="ECO:0000259" key="11">
    <source>
        <dbReference type="SMART" id="SM00891"/>
    </source>
</evidence>
<evidence type="ECO:0000256" key="5">
    <source>
        <dbReference type="ARBA" id="ARBA00022763"/>
    </source>
</evidence>
<dbReference type="GO" id="GO:0004519">
    <property type="term" value="F:endonuclease activity"/>
    <property type="evidence" value="ECO:0007669"/>
    <property type="project" value="UniProtKB-KW"/>
</dbReference>
<evidence type="ECO:0000256" key="3">
    <source>
        <dbReference type="ARBA" id="ARBA00022722"/>
    </source>
</evidence>
<evidence type="ECO:0000256" key="9">
    <source>
        <dbReference type="ARBA" id="ARBA00023242"/>
    </source>
</evidence>
<dbReference type="PANTHER" id="PTHR12029">
    <property type="entry name" value="RNA METHYLTRANSFERASE"/>
    <property type="match status" value="1"/>
</dbReference>
<feature type="compositionally biased region" description="Low complexity" evidence="10">
    <location>
        <begin position="151"/>
        <end position="162"/>
    </location>
</feature>
<evidence type="ECO:0000313" key="12">
    <source>
        <dbReference type="EMBL" id="KAG8073053.1"/>
    </source>
</evidence>
<protein>
    <recommendedName>
        <fullName evidence="11">ERCC4 domain-containing protein</fullName>
    </recommendedName>
</protein>
<evidence type="ECO:0000256" key="4">
    <source>
        <dbReference type="ARBA" id="ARBA00022759"/>
    </source>
</evidence>
<dbReference type="InterPro" id="IPR006166">
    <property type="entry name" value="ERCC4_domain"/>
</dbReference>
<dbReference type="GO" id="GO:0016787">
    <property type="term" value="F:hydrolase activity"/>
    <property type="evidence" value="ECO:0007669"/>
    <property type="project" value="UniProtKB-KW"/>
</dbReference>
<feature type="compositionally biased region" description="Polar residues" evidence="10">
    <location>
        <begin position="398"/>
        <end position="408"/>
    </location>
</feature>
<evidence type="ECO:0000313" key="13">
    <source>
        <dbReference type="Proteomes" id="UP000729402"/>
    </source>
</evidence>
<dbReference type="GO" id="GO:0005634">
    <property type="term" value="C:nucleus"/>
    <property type="evidence" value="ECO:0007669"/>
    <property type="project" value="UniProtKB-SubCell"/>
</dbReference>
<dbReference type="InterPro" id="IPR047520">
    <property type="entry name" value="XPF_nuclease"/>
</dbReference>
<dbReference type="Proteomes" id="UP000729402">
    <property type="component" value="Unassembled WGS sequence"/>
</dbReference>
<dbReference type="GO" id="GO:0030488">
    <property type="term" value="P:tRNA methylation"/>
    <property type="evidence" value="ECO:0007669"/>
    <property type="project" value="TreeGrafter"/>
</dbReference>
<sequence length="1976" mass="217449">MAAGAGDDQGAPSVNCPGLMKEVAGRSAAVPRARTPASTEPRAEPASAAPDLYAGKSAAREEGSPVANRRHGRATQAAREGWPAAAAREGHAAASREGAAAKVGHPTGAAREGRPTASKEVAAAKEGRLAGAAREGRPVGAAMDKRHERAALAAREALPAAASREVARPKGEGSPTAGAPYLAAGPPDPVAAAVGALDLAMAAPDPAMAGACPAAEARPKGEGSPVAAEGRPVAGALDLAELLQEIAEEQIKRDGENVQPLNEDGIKKGGIVLVACKDEHSCLQLQECISKGPHQVMRAEWEKYLLGKAELHGLHRKNKKTSQQPKGFGVLDGEVPMGSGESVGPSSISNLETNALLVAASEISIVTKEVNAKDDSNVSGRKSGLVKGKGKFKKSITNRETSNRLNKSTPDHTDLEVGQSGTDGYAEIDASKFSTKEDSASVPAVDKAANYFSAFGDLVDAKLLPPVEFYAIDSDQHVLDVWKPSVIIVYHPDITFVREVEVYKAENPSMKLKVYFLFYEDSAEIKKFESSIRRENEAFESLIRQKSLMMIPVDQNVRCIGPALANEPEARSSQNSITRKAGGRKPSEKEMQVIVDMREFMSSLPNVLHQKGIRIIPITLEIGDYVLSPLICVERKSIADLFQSFASGRLYNQIETMVRYYKIPVLLIEFSQDKSFSFQSASEIGDDVSPTNIISKLSLLVLHFPRLRIVWSRSLHATADIFLSLKTNQDEPDENKAMRVGVPSEDGVVENDVRAENYNTSAIEFLRRLPGVTDSNYRSIMDGCNSLAELALLPKSPYLILPCSRHGRAAAAAATILPSPWLLLLPLAMALAALESCFHAVPTDAIAAVVDCVLASSSSTSPSQLFHALLYSDSNHAAAASLSHAAALCHLLALLDRPPEDDDDAPLRALLWRVFLPLLRHTQDNQLQQTIALMCDAVSTNQSWDLLGATILSLCIRSSAVAMDFFASDHDHRSIVYHTGEDPPLPGPALLPLSKATVVLASLLQHTLERRRGEGSGACLDALVHNLTWDLSRLALKMFAHGQEYRSCATRVLLQPLLLSLTDVSCVTVQFGAAQLKLSRSDFLESIWSLCLSLFSLGPAERLDAYNILSLYFSTLKLGHRDVILGADEVQDYDLRNVNEFWDEVRRGLVDKDSLVRKQALYILKISLNIFSSPENDGSQQCSRRRSATLPGQAKLNTTMTKREWWAHKEAKSLGIGEMSQSGENCSSAQDRWKVFLLLYEMLQEYGTHLVEAAWTHQVVLLVESTPRCDFSNHISSGVFHAQMETLEGIFHWMTVLWERGFTHDNPQVRCLVMQSFLDIAWDRYLVCAQIVPRGFVLGPLLRGLNDVVHHKDFGVRGVYDSKTIKSAEKFFGIFAQTLTTCNRVHLVLSLASAAKQDSFGRTGLMTLAFCIASCACQPDTHDLSCASAGKERAKCNGDAQNTVSTAYLLDALWILCERSKQHFNPKYRLKVCEQVIKAAVSLINPDKIPLNQLLHFISTIPREFTDYFGALRLIVQKWFVQKKECSFGNTLLMLIDFPTTFVKQTEVKKPFLFDDEDVGAWEAESRRWARALLLVTSEEQHFKQIFVFLENYGNKLSEQYTTEECIQVKFFIIVLSLIEELEVKDKKLIHENSTISKESSDSTNGLDHSALNKKLAKSLVIVLENMVVFSKTSCSVFWLRNSDDMDLPCSVKGKLGGPSQRRLATSTTSLVLQGIWSMRCISSVVRWCNHYSSDISLYSTLSFLWEFCSKVIQHRTYATEVGGELHLAAYEALSHVLATLSTVCSSQFLDFVEPKQIYQVSKFSLDFLVTSFLDNINDLLANGVLKRSRRAVLMCWKWLCVDSLLSISRGCGENGFQLNRLYPLVSESTLRFIFLDIIKSLENAGEDSVLSILRCVRSVLELLHLSVRNRNLSSLGISYKMVMQFVKSSWVLHLSCNKRRVAPIAALLSAILHPAIFPNLEMHQGNEEGPGPLKW</sequence>
<evidence type="ECO:0000256" key="8">
    <source>
        <dbReference type="ARBA" id="ARBA00023204"/>
    </source>
</evidence>
<dbReference type="GO" id="GO:0016423">
    <property type="term" value="F:tRNA (guanine) methyltransferase activity"/>
    <property type="evidence" value="ECO:0007669"/>
    <property type="project" value="TreeGrafter"/>
</dbReference>
<keyword evidence="6" id="KW-0378">Hydrolase</keyword>